<dbReference type="AlphaFoldDB" id="A0A4Y9ZVC4"/>
<evidence type="ECO:0000256" key="3">
    <source>
        <dbReference type="ARBA" id="ARBA00023002"/>
    </source>
</evidence>
<dbReference type="PANTHER" id="PTHR43616:SF5">
    <property type="entry name" value="GLYCEROL DEHYDROGENASE 1"/>
    <property type="match status" value="1"/>
</dbReference>
<feature type="compositionally biased region" description="Low complexity" evidence="5">
    <location>
        <begin position="1"/>
        <end position="11"/>
    </location>
</feature>
<evidence type="ECO:0000256" key="5">
    <source>
        <dbReference type="SAM" id="MobiDB-lite"/>
    </source>
</evidence>
<dbReference type="Proteomes" id="UP000298061">
    <property type="component" value="Unassembled WGS sequence"/>
</dbReference>
<reference evidence="6 7" key="1">
    <citation type="submission" date="2019-02" db="EMBL/GenBank/DDBJ databases">
        <title>Genome sequencing of the rare red list fungi Hericium alpestre (H. flagellum).</title>
        <authorList>
            <person name="Buettner E."/>
            <person name="Kellner H."/>
        </authorList>
    </citation>
    <scope>NUCLEOTIDE SEQUENCE [LARGE SCALE GENOMIC DNA]</scope>
    <source>
        <strain evidence="6 7">DSM 108284</strain>
    </source>
</reference>
<keyword evidence="4" id="KW-0520">NAD</keyword>
<feature type="compositionally biased region" description="Polar residues" evidence="5">
    <location>
        <begin position="36"/>
        <end position="46"/>
    </location>
</feature>
<keyword evidence="2" id="KW-0479">Metal-binding</keyword>
<feature type="region of interest" description="Disordered" evidence="5">
    <location>
        <begin position="1"/>
        <end position="68"/>
    </location>
</feature>
<comment type="caution">
    <text evidence="6">The sequence shown here is derived from an EMBL/GenBank/DDBJ whole genome shotgun (WGS) entry which is preliminary data.</text>
</comment>
<organism evidence="6 7">
    <name type="scientific">Hericium alpestre</name>
    <dbReference type="NCBI Taxonomy" id="135208"/>
    <lineage>
        <taxon>Eukaryota</taxon>
        <taxon>Fungi</taxon>
        <taxon>Dikarya</taxon>
        <taxon>Basidiomycota</taxon>
        <taxon>Agaricomycotina</taxon>
        <taxon>Agaricomycetes</taxon>
        <taxon>Russulales</taxon>
        <taxon>Hericiaceae</taxon>
        <taxon>Hericium</taxon>
    </lineage>
</organism>
<dbReference type="InterPro" id="IPR016205">
    <property type="entry name" value="Glycerol_DH"/>
</dbReference>
<keyword evidence="7" id="KW-1185">Reference proteome</keyword>
<dbReference type="PANTHER" id="PTHR43616">
    <property type="entry name" value="GLYCEROL DEHYDROGENASE"/>
    <property type="match status" value="1"/>
</dbReference>
<gene>
    <name evidence="6" type="ORF">EWM64_g6576</name>
</gene>
<name>A0A4Y9ZVC4_9AGAM</name>
<keyword evidence="3" id="KW-0560">Oxidoreductase</keyword>
<accession>A0A4Y9ZVC4</accession>
<dbReference type="GO" id="GO:0016614">
    <property type="term" value="F:oxidoreductase activity, acting on CH-OH group of donors"/>
    <property type="evidence" value="ECO:0007669"/>
    <property type="project" value="InterPro"/>
</dbReference>
<dbReference type="STRING" id="135208.A0A4Y9ZVC4"/>
<dbReference type="PROSITE" id="PS00060">
    <property type="entry name" value="ADH_IRON_2"/>
    <property type="match status" value="1"/>
</dbReference>
<evidence type="ECO:0000256" key="1">
    <source>
        <dbReference type="ARBA" id="ARBA00007358"/>
    </source>
</evidence>
<dbReference type="OrthoDB" id="339764at2759"/>
<dbReference type="InterPro" id="IPR018211">
    <property type="entry name" value="ADH_Fe_CS"/>
</dbReference>
<dbReference type="SUPFAM" id="SSF56796">
    <property type="entry name" value="Dehydroquinate synthase-like"/>
    <property type="match status" value="1"/>
</dbReference>
<dbReference type="GO" id="GO:0046872">
    <property type="term" value="F:metal ion binding"/>
    <property type="evidence" value="ECO:0007669"/>
    <property type="project" value="UniProtKB-KW"/>
</dbReference>
<protein>
    <submittedName>
        <fullName evidence="6">Uncharacterized protein</fullName>
    </submittedName>
</protein>
<evidence type="ECO:0000313" key="6">
    <source>
        <dbReference type="EMBL" id="TFY77438.1"/>
    </source>
</evidence>
<proteinExistence type="inferred from homology"/>
<evidence type="ECO:0000256" key="4">
    <source>
        <dbReference type="ARBA" id="ARBA00023027"/>
    </source>
</evidence>
<evidence type="ECO:0000256" key="2">
    <source>
        <dbReference type="ARBA" id="ARBA00022723"/>
    </source>
</evidence>
<comment type="similarity">
    <text evidence="1">Belongs to the iron-containing alcohol dehydrogenase family.</text>
</comment>
<evidence type="ECO:0000313" key="7">
    <source>
        <dbReference type="Proteomes" id="UP000298061"/>
    </source>
</evidence>
<dbReference type="EMBL" id="SFCI01000916">
    <property type="protein sequence ID" value="TFY77438.1"/>
    <property type="molecule type" value="Genomic_DNA"/>
</dbReference>
<sequence>MMIVKPTSAPTSSPPAAAPVSRTGSVLSYAMAAAGGTSSQPTSTPQPHGKKAPAPSTAGKSKKTKPPATRLAALAAGCQPTVQAVEANRKHAITPALEAVVEANTLLSGLGFESGGVAAAHAIHNGLTAVNNSILHTKLHGEKVAFGVICQLILDGAPTSELDRYIGLMHSVGLPITFADLGIPKPTEEELRLIAKVACLPHETIWALDIPINEDIVYNTIIGADAAGCDYLKRMQRYSKL</sequence>
<dbReference type="Gene3D" id="1.20.1090.10">
    <property type="entry name" value="Dehydroquinate synthase-like - alpha domain"/>
    <property type="match status" value="1"/>
</dbReference>